<dbReference type="OMA" id="KVEPWSN"/>
<dbReference type="SMART" id="SM00184">
    <property type="entry name" value="RING"/>
    <property type="match status" value="1"/>
</dbReference>
<dbReference type="InterPro" id="IPR027417">
    <property type="entry name" value="P-loop_NTPase"/>
</dbReference>
<dbReference type="InterPro" id="IPR014001">
    <property type="entry name" value="Helicase_ATP-bd"/>
</dbReference>
<evidence type="ECO:0000259" key="12">
    <source>
        <dbReference type="PROSITE" id="PS50199"/>
    </source>
</evidence>
<protein>
    <recommendedName>
        <fullName evidence="1">RanBP-type and C3HC4-type zinc finger-containing protein 1</fullName>
    </recommendedName>
</protein>
<keyword evidence="4 9" id="KW-0863">Zinc-finger</keyword>
<dbReference type="InterPro" id="IPR001876">
    <property type="entry name" value="Znf_RanBP2"/>
</dbReference>
<keyword evidence="6" id="KW-0347">Helicase</keyword>
<dbReference type="PROSITE" id="PS50199">
    <property type="entry name" value="ZF_RANBP2_2"/>
    <property type="match status" value="1"/>
</dbReference>
<evidence type="ECO:0000256" key="8">
    <source>
        <dbReference type="ARBA" id="ARBA00022840"/>
    </source>
</evidence>
<dbReference type="InterPro" id="IPR013083">
    <property type="entry name" value="Znf_RING/FYVE/PHD"/>
</dbReference>
<evidence type="ECO:0000259" key="11">
    <source>
        <dbReference type="PROSITE" id="PS50089"/>
    </source>
</evidence>
<evidence type="ECO:0000256" key="1">
    <source>
        <dbReference type="ARBA" id="ARBA00017887"/>
    </source>
</evidence>
<dbReference type="EMBL" id="KK583193">
    <property type="protein sequence ID" value="KDO33392.1"/>
    <property type="molecule type" value="Genomic_DNA"/>
</dbReference>
<evidence type="ECO:0000256" key="7">
    <source>
        <dbReference type="ARBA" id="ARBA00022833"/>
    </source>
</evidence>
<evidence type="ECO:0000256" key="2">
    <source>
        <dbReference type="ARBA" id="ARBA00022723"/>
    </source>
</evidence>
<dbReference type="Gene3D" id="3.30.40.10">
    <property type="entry name" value="Zinc/RING finger domain, C3HC4 (zinc finger)"/>
    <property type="match status" value="1"/>
</dbReference>
<dbReference type="RefSeq" id="XP_012196140.1">
    <property type="nucleotide sequence ID" value="XM_012340750.1"/>
</dbReference>
<evidence type="ECO:0000256" key="6">
    <source>
        <dbReference type="ARBA" id="ARBA00022806"/>
    </source>
</evidence>
<dbReference type="InterPro" id="IPR038718">
    <property type="entry name" value="SNF2-like_sf"/>
</dbReference>
<dbReference type="PANTHER" id="PTHR45626">
    <property type="entry name" value="TRANSCRIPTION TERMINATION FACTOR 2-RELATED"/>
    <property type="match status" value="1"/>
</dbReference>
<evidence type="ECO:0000256" key="3">
    <source>
        <dbReference type="ARBA" id="ARBA00022741"/>
    </source>
</evidence>
<dbReference type="PROSITE" id="PS51192">
    <property type="entry name" value="HELICASE_ATP_BIND_1"/>
    <property type="match status" value="1"/>
</dbReference>
<evidence type="ECO:0000259" key="14">
    <source>
        <dbReference type="PROSITE" id="PS51194"/>
    </source>
</evidence>
<dbReference type="SUPFAM" id="SSF57850">
    <property type="entry name" value="RING/U-box"/>
    <property type="match status" value="1"/>
</dbReference>
<gene>
    <name evidence="15" type="ORF">SPRG_02199</name>
</gene>
<dbReference type="CDD" id="cd18008">
    <property type="entry name" value="DEXDc_SHPRH-like"/>
    <property type="match status" value="1"/>
</dbReference>
<dbReference type="InterPro" id="IPR000330">
    <property type="entry name" value="SNF2_N"/>
</dbReference>
<dbReference type="GO" id="GO:0008094">
    <property type="term" value="F:ATP-dependent activity, acting on DNA"/>
    <property type="evidence" value="ECO:0007669"/>
    <property type="project" value="TreeGrafter"/>
</dbReference>
<dbReference type="Gene3D" id="2.30.30.380">
    <property type="entry name" value="Zn-finger domain of Sec23/24"/>
    <property type="match status" value="1"/>
</dbReference>
<dbReference type="InterPro" id="IPR050628">
    <property type="entry name" value="SNF2_RAD54_helicase_TF"/>
</dbReference>
<dbReference type="GeneID" id="24124762"/>
<dbReference type="CDD" id="cd18793">
    <property type="entry name" value="SF2_C_SNF"/>
    <property type="match status" value="1"/>
</dbReference>
<dbReference type="Pfam" id="PF00176">
    <property type="entry name" value="SNF2-rel_dom"/>
    <property type="match status" value="1"/>
</dbReference>
<keyword evidence="3" id="KW-0547">Nucleotide-binding</keyword>
<dbReference type="PROSITE" id="PS01358">
    <property type="entry name" value="ZF_RANBP2_1"/>
    <property type="match status" value="1"/>
</dbReference>
<dbReference type="InterPro" id="IPR001841">
    <property type="entry name" value="Znf_RING"/>
</dbReference>
<name>A0A067D2Y5_SAPPC</name>
<keyword evidence="7" id="KW-0862">Zinc</keyword>
<dbReference type="InterPro" id="IPR017907">
    <property type="entry name" value="Znf_RING_CS"/>
</dbReference>
<dbReference type="SMART" id="SM00490">
    <property type="entry name" value="HELICc"/>
    <property type="match status" value="1"/>
</dbReference>
<feature type="region of interest" description="Disordered" evidence="10">
    <location>
        <begin position="33"/>
        <end position="57"/>
    </location>
</feature>
<evidence type="ECO:0000256" key="4">
    <source>
        <dbReference type="ARBA" id="ARBA00022771"/>
    </source>
</evidence>
<evidence type="ECO:0000256" key="5">
    <source>
        <dbReference type="ARBA" id="ARBA00022801"/>
    </source>
</evidence>
<feature type="domain" description="RING-type" evidence="11">
    <location>
        <begin position="767"/>
        <end position="805"/>
    </location>
</feature>
<dbReference type="PANTHER" id="PTHR45626:SF22">
    <property type="entry name" value="DNA REPAIR PROTEIN RAD5"/>
    <property type="match status" value="1"/>
</dbReference>
<evidence type="ECO:0000256" key="9">
    <source>
        <dbReference type="PROSITE-ProRule" id="PRU00322"/>
    </source>
</evidence>
<dbReference type="Proteomes" id="UP000030745">
    <property type="component" value="Unassembled WGS sequence"/>
</dbReference>
<dbReference type="STRING" id="695850.A0A067D2Y5"/>
<dbReference type="GO" id="GO:0008270">
    <property type="term" value="F:zinc ion binding"/>
    <property type="evidence" value="ECO:0007669"/>
    <property type="project" value="UniProtKB-KW"/>
</dbReference>
<keyword evidence="2" id="KW-0479">Metal-binding</keyword>
<dbReference type="Gene3D" id="3.40.50.10810">
    <property type="entry name" value="Tandem AAA-ATPase domain"/>
    <property type="match status" value="1"/>
</dbReference>
<dbReference type="InterPro" id="IPR001650">
    <property type="entry name" value="Helicase_C-like"/>
</dbReference>
<dbReference type="GO" id="GO:0004386">
    <property type="term" value="F:helicase activity"/>
    <property type="evidence" value="ECO:0007669"/>
    <property type="project" value="UniProtKB-KW"/>
</dbReference>
<dbReference type="KEGG" id="spar:SPRG_02199"/>
<dbReference type="GO" id="GO:0016787">
    <property type="term" value="F:hydrolase activity"/>
    <property type="evidence" value="ECO:0007669"/>
    <property type="project" value="UniProtKB-KW"/>
</dbReference>
<dbReference type="Pfam" id="PF00271">
    <property type="entry name" value="Helicase_C"/>
    <property type="match status" value="1"/>
</dbReference>
<evidence type="ECO:0000256" key="10">
    <source>
        <dbReference type="SAM" id="MobiDB-lite"/>
    </source>
</evidence>
<sequence length="1007" mass="111203">MDWACVNCSFENPPQAARCEICRSARPGAVEFGSAKRARASPTPARGKKKTKAATPTSSSFFREDARLLEKKLQQMRECLGNGVSDEEMRRLLQKNAGSVSFSIAAYYEQASRQEAATADSDVTYWTRSTEPSMYYLGVATADASVTRREDRSIKTGARFHLQVEGGNMVRVVTTSGNVVVGRMDESWEEMLAELLAARLVAVGATVVEAPFESAVFARFQVQLFVFGAPAFWSALEKTPVTYTDHRWKEKAFLLLEFLGSPKKSILTPSSTLVLPGETYEKMSDDVSVDVLYRTSISPHDAIPGYSAEAVHGTMHNITLRSYQEEALRWMLFRELNQNALSDSHLIGQALRLDGASVSLDDDESSSTMHPLWSTRTCTHRGATVPYYVNVFERLAALTPPAPPVPCRGGILADDMGMGKTIMVLALVAARAKLYTADFTPAHASGRTRAKTLVVCPLSLLHQWKQEFETRAPTLRVALYYDAPKKSLVAVDADVILTTYGVLSSEKESALHAFHWDRLILDEAHSIKNRSTAYFKSCAALSATHRWCLTGTPIQNSLEDILSLLVFLQYQPWDKTEWWSRVVAQPYEKGQQCALMRLQAILGPILLRRTKATRDSSTGELIVQLPPKRIEVVRLTFSAEERQFYKAVYAKSRGEFYGYVESGNAMASYVAIFALLLRLRQACDHPFLVMGKTEVQKTVAQKKKAAATATKHATNADYYAELTAILQQSSSESSSSATTSTTNSSDETYISSRILEIQDEGLDCQECPVCLDVPQSPVLTPCAHLLCHECVRAALDTAPVCPVCRADVGLDQLIPITPPERADVTPSPGDSAGSTKMRQLLRDLEALRASEPHRKVVVFSQWTHMLDLVGSTLNQHGFSTVRFDGSLKQDERERVLSEFSRGSANVLVISLKAGGVGLNLTAASVVVLLDPWWNPALEDQAIDRVHRLGQDHDVIVKKYVVDDTVEDMILQLQERKATMASTVLATSKPGADSDGRLGLADLLKFFR</sequence>
<keyword evidence="8" id="KW-0067">ATP-binding</keyword>
<reference evidence="15 16" key="1">
    <citation type="journal article" date="2013" name="PLoS Genet.">
        <title>Distinctive expansion of potential virulence genes in the genome of the oomycete fish pathogen Saprolegnia parasitica.</title>
        <authorList>
            <person name="Jiang R.H."/>
            <person name="de Bruijn I."/>
            <person name="Haas B.J."/>
            <person name="Belmonte R."/>
            <person name="Lobach L."/>
            <person name="Christie J."/>
            <person name="van den Ackerveken G."/>
            <person name="Bottin A."/>
            <person name="Bulone V."/>
            <person name="Diaz-Moreno S.M."/>
            <person name="Dumas B."/>
            <person name="Fan L."/>
            <person name="Gaulin E."/>
            <person name="Govers F."/>
            <person name="Grenville-Briggs L.J."/>
            <person name="Horner N.R."/>
            <person name="Levin J.Z."/>
            <person name="Mammella M."/>
            <person name="Meijer H.J."/>
            <person name="Morris P."/>
            <person name="Nusbaum C."/>
            <person name="Oome S."/>
            <person name="Phillips A.J."/>
            <person name="van Rooyen D."/>
            <person name="Rzeszutek E."/>
            <person name="Saraiva M."/>
            <person name="Secombes C.J."/>
            <person name="Seidl M.F."/>
            <person name="Snel B."/>
            <person name="Stassen J.H."/>
            <person name="Sykes S."/>
            <person name="Tripathy S."/>
            <person name="van den Berg H."/>
            <person name="Vega-Arreguin J.C."/>
            <person name="Wawra S."/>
            <person name="Young S.K."/>
            <person name="Zeng Q."/>
            <person name="Dieguez-Uribeondo J."/>
            <person name="Russ C."/>
            <person name="Tyler B.M."/>
            <person name="van West P."/>
        </authorList>
    </citation>
    <scope>NUCLEOTIDE SEQUENCE [LARGE SCALE GENOMIC DNA]</scope>
    <source>
        <strain evidence="15 16">CBS 223.65</strain>
    </source>
</reference>
<dbReference type="PROSITE" id="PS50089">
    <property type="entry name" value="ZF_RING_2"/>
    <property type="match status" value="1"/>
</dbReference>
<keyword evidence="16" id="KW-1185">Reference proteome</keyword>
<proteinExistence type="predicted"/>
<feature type="domain" description="Helicase C-terminal" evidence="14">
    <location>
        <begin position="839"/>
        <end position="990"/>
    </location>
</feature>
<feature type="domain" description="RanBP2-type" evidence="12">
    <location>
        <begin position="1"/>
        <end position="28"/>
    </location>
</feature>
<dbReference type="Gene3D" id="3.40.50.300">
    <property type="entry name" value="P-loop containing nucleotide triphosphate hydrolases"/>
    <property type="match status" value="1"/>
</dbReference>
<dbReference type="PROSITE" id="PS51194">
    <property type="entry name" value="HELICASE_CTER"/>
    <property type="match status" value="1"/>
</dbReference>
<dbReference type="Pfam" id="PF13920">
    <property type="entry name" value="zf-C3HC4_3"/>
    <property type="match status" value="1"/>
</dbReference>
<feature type="domain" description="Helicase ATP-binding" evidence="13">
    <location>
        <begin position="401"/>
        <end position="571"/>
    </location>
</feature>
<accession>A0A067D2Y5</accession>
<dbReference type="AlphaFoldDB" id="A0A067D2Y5"/>
<keyword evidence="5" id="KW-0378">Hydrolase</keyword>
<dbReference type="PROSITE" id="PS00518">
    <property type="entry name" value="ZF_RING_1"/>
    <property type="match status" value="1"/>
</dbReference>
<dbReference type="GO" id="GO:0005634">
    <property type="term" value="C:nucleus"/>
    <property type="evidence" value="ECO:0007669"/>
    <property type="project" value="TreeGrafter"/>
</dbReference>
<dbReference type="VEuPathDB" id="FungiDB:SPRG_02199"/>
<evidence type="ECO:0000259" key="13">
    <source>
        <dbReference type="PROSITE" id="PS51192"/>
    </source>
</evidence>
<evidence type="ECO:0000313" key="15">
    <source>
        <dbReference type="EMBL" id="KDO33392.1"/>
    </source>
</evidence>
<organism evidence="15 16">
    <name type="scientific">Saprolegnia parasitica (strain CBS 223.65)</name>
    <dbReference type="NCBI Taxonomy" id="695850"/>
    <lineage>
        <taxon>Eukaryota</taxon>
        <taxon>Sar</taxon>
        <taxon>Stramenopiles</taxon>
        <taxon>Oomycota</taxon>
        <taxon>Saprolegniomycetes</taxon>
        <taxon>Saprolegniales</taxon>
        <taxon>Saprolegniaceae</taxon>
        <taxon>Saprolegnia</taxon>
    </lineage>
</organism>
<dbReference type="GO" id="GO:0005524">
    <property type="term" value="F:ATP binding"/>
    <property type="evidence" value="ECO:0007669"/>
    <property type="project" value="UniProtKB-KW"/>
</dbReference>
<dbReference type="InterPro" id="IPR049730">
    <property type="entry name" value="SNF2/RAD54-like_C"/>
</dbReference>
<dbReference type="SMART" id="SM00487">
    <property type="entry name" value="DEXDc"/>
    <property type="match status" value="1"/>
</dbReference>
<dbReference type="OrthoDB" id="448448at2759"/>
<dbReference type="GO" id="GO:0006281">
    <property type="term" value="P:DNA repair"/>
    <property type="evidence" value="ECO:0007669"/>
    <property type="project" value="TreeGrafter"/>
</dbReference>
<evidence type="ECO:0000313" key="16">
    <source>
        <dbReference type="Proteomes" id="UP000030745"/>
    </source>
</evidence>
<dbReference type="SUPFAM" id="SSF52540">
    <property type="entry name" value="P-loop containing nucleoside triphosphate hydrolases"/>
    <property type="match status" value="2"/>
</dbReference>